<reference evidence="4" key="1">
    <citation type="submission" date="2017-04" db="EMBL/GenBank/DDBJ databases">
        <authorList>
            <person name="Varghese N."/>
            <person name="Submissions S."/>
        </authorList>
    </citation>
    <scope>NUCLEOTIDE SEQUENCE [LARGE SCALE GENOMIC DNA]</scope>
    <source>
        <strain evidence="4">VKM Ac-2510</strain>
    </source>
</reference>
<protein>
    <recommendedName>
        <fullName evidence="5">Extensin-like protein C-terminus</fullName>
    </recommendedName>
</protein>
<feature type="compositionally biased region" description="Basic and acidic residues" evidence="1">
    <location>
        <begin position="33"/>
        <end position="48"/>
    </location>
</feature>
<dbReference type="OrthoDB" id="4974465at2"/>
<dbReference type="RefSeq" id="WP_085485123.1">
    <property type="nucleotide sequence ID" value="NZ_FXAY01000002.1"/>
</dbReference>
<evidence type="ECO:0000313" key="4">
    <source>
        <dbReference type="Proteomes" id="UP000193244"/>
    </source>
</evidence>
<sequence>MVEPTESQKNVEHTRRRRDSRSAQPATALSRRQLRDREQAEAEAEAQHRAAAAQAAAGLSRRERREREYEERYSERRDVAATAPDAAGAPRAEVAAEPVVAPEPEPAVEAEPVVEADPEPDPAVEAVLVEEPELDPAPAPVAPTSRRARRARIETPAVDIENTPAIEVEKTPVVESEKTPVVEDELVAEPSVEPAIDERMLAVASLETVPLEIELVAQHPLVEIETAEHIAAETVMSAEVDFAEHHVAAEPTTMSTEIDIIATHAAPEAISALATSGDNTPVRPVPIASPRIKRSLPVAELLSSSSGTFVSHARFQPIKRRILAGFVMMIAALFVVSISIPSLGFASTSDFATKQTPGDVTDSQNLSVGEGPALNAVRDDFYAEGAPGSLYSTTNSYVSKESQKLAQELMAAVAAGKLKGSVPDHIPEIQALADGVVKPDCGIDLRILQVMVIAVRTFDTVAVSDINRKCTNQIEGAGTGSSHYTNGGGHAVDFYLINGASLPGADPNTIKFAELLDPIMPAGSNLGQSECRASAGVSLNLVNFKEFPDSCTHMHIDVGSTTGALNVNLDRDFK</sequence>
<feature type="compositionally biased region" description="Low complexity" evidence="1">
    <location>
        <begin position="80"/>
        <end position="105"/>
    </location>
</feature>
<keyword evidence="4" id="KW-1185">Reference proteome</keyword>
<evidence type="ECO:0008006" key="5">
    <source>
        <dbReference type="Google" id="ProtNLM"/>
    </source>
</evidence>
<evidence type="ECO:0000256" key="1">
    <source>
        <dbReference type="SAM" id="MobiDB-lite"/>
    </source>
</evidence>
<evidence type="ECO:0000313" key="3">
    <source>
        <dbReference type="EMBL" id="SMG32017.1"/>
    </source>
</evidence>
<dbReference type="Proteomes" id="UP000193244">
    <property type="component" value="Unassembled WGS sequence"/>
</dbReference>
<name>A0A1X7JUG6_9MICO</name>
<feature type="compositionally biased region" description="Basic and acidic residues" evidence="1">
    <location>
        <begin position="60"/>
        <end position="79"/>
    </location>
</feature>
<evidence type="ECO:0000256" key="2">
    <source>
        <dbReference type="SAM" id="Phobius"/>
    </source>
</evidence>
<accession>A0A1X7JUG6</accession>
<dbReference type="AlphaFoldDB" id="A0A1X7JUG6"/>
<feature type="transmembrane region" description="Helical" evidence="2">
    <location>
        <begin position="322"/>
        <end position="346"/>
    </location>
</feature>
<keyword evidence="2" id="KW-0472">Membrane</keyword>
<organism evidence="3 4">
    <name type="scientific">Agreia pratensis</name>
    <dbReference type="NCBI Taxonomy" id="150121"/>
    <lineage>
        <taxon>Bacteria</taxon>
        <taxon>Bacillati</taxon>
        <taxon>Actinomycetota</taxon>
        <taxon>Actinomycetes</taxon>
        <taxon>Micrococcales</taxon>
        <taxon>Microbacteriaceae</taxon>
        <taxon>Agreia</taxon>
    </lineage>
</organism>
<gene>
    <name evidence="3" type="ORF">SAMN06296010_1877</name>
</gene>
<feature type="compositionally biased region" description="Acidic residues" evidence="1">
    <location>
        <begin position="106"/>
        <end position="118"/>
    </location>
</feature>
<feature type="region of interest" description="Disordered" evidence="1">
    <location>
        <begin position="1"/>
        <end position="118"/>
    </location>
</feature>
<dbReference type="STRING" id="150121.SAMN06296010_1877"/>
<keyword evidence="2" id="KW-1133">Transmembrane helix</keyword>
<dbReference type="EMBL" id="FXAY01000002">
    <property type="protein sequence ID" value="SMG32017.1"/>
    <property type="molecule type" value="Genomic_DNA"/>
</dbReference>
<keyword evidence="2" id="KW-0812">Transmembrane</keyword>
<proteinExistence type="predicted"/>